<comment type="caution">
    <text evidence="1">The sequence shown here is derived from an EMBL/GenBank/DDBJ whole genome shotgun (WGS) entry which is preliminary data.</text>
</comment>
<reference evidence="1 2" key="1">
    <citation type="journal article" date="2019" name="Int. J. Syst. Evol. Microbiol.">
        <title>The Global Catalogue of Microorganisms (GCM) 10K type strain sequencing project: providing services to taxonomists for standard genome sequencing and annotation.</title>
        <authorList>
            <consortium name="The Broad Institute Genomics Platform"/>
            <consortium name="The Broad Institute Genome Sequencing Center for Infectious Disease"/>
            <person name="Wu L."/>
            <person name="Ma J."/>
        </authorList>
    </citation>
    <scope>NUCLEOTIDE SEQUENCE [LARGE SCALE GENOMIC DNA]</scope>
    <source>
        <strain evidence="1 2">JCM 14046</strain>
    </source>
</reference>
<proteinExistence type="predicted"/>
<evidence type="ECO:0000313" key="2">
    <source>
        <dbReference type="Proteomes" id="UP001501612"/>
    </source>
</evidence>
<accession>A0ABN2P6B9</accession>
<gene>
    <name evidence="1" type="ORF">GCM10009737_10070</name>
</gene>
<dbReference type="EMBL" id="BAAAMY010000002">
    <property type="protein sequence ID" value="GAA1910623.1"/>
    <property type="molecule type" value="Genomic_DNA"/>
</dbReference>
<name>A0ABN2P6B9_9ACTN</name>
<evidence type="ECO:0000313" key="1">
    <source>
        <dbReference type="EMBL" id="GAA1910623.1"/>
    </source>
</evidence>
<protein>
    <recommendedName>
        <fullName evidence="3">UVR domain-containing protein</fullName>
    </recommendedName>
</protein>
<sequence length="58" mass="6356">MPDDGERMSDLLGALAAGNFVRSSGDPNEAERLRRERVAAREDFAVERARAARLRGLG</sequence>
<evidence type="ECO:0008006" key="3">
    <source>
        <dbReference type="Google" id="ProtNLM"/>
    </source>
</evidence>
<keyword evidence="2" id="KW-1185">Reference proteome</keyword>
<organism evidence="1 2">
    <name type="scientific">Nocardioides lentus</name>
    <dbReference type="NCBI Taxonomy" id="338077"/>
    <lineage>
        <taxon>Bacteria</taxon>
        <taxon>Bacillati</taxon>
        <taxon>Actinomycetota</taxon>
        <taxon>Actinomycetes</taxon>
        <taxon>Propionibacteriales</taxon>
        <taxon>Nocardioidaceae</taxon>
        <taxon>Nocardioides</taxon>
    </lineage>
</organism>
<dbReference type="Proteomes" id="UP001501612">
    <property type="component" value="Unassembled WGS sequence"/>
</dbReference>